<evidence type="ECO:0000313" key="1">
    <source>
        <dbReference type="EMBL" id="KIO01736.1"/>
    </source>
</evidence>
<accession>A0A0C3P2L8</accession>
<sequence>MELIPASLDWTAGSGGIPLTSTSISGGNGDLGMRQQLWRDLIVFGISGSIYNPRFCEPFEAMSMEGRGTEREEQIVGKPNWFVHR</sequence>
<gene>
    <name evidence="1" type="ORF">M404DRAFT_724129</name>
</gene>
<dbReference type="InParanoid" id="A0A0C3P2L8"/>
<dbReference type="EMBL" id="KN831986">
    <property type="protein sequence ID" value="KIO01736.1"/>
    <property type="molecule type" value="Genomic_DNA"/>
</dbReference>
<organism evidence="1 2">
    <name type="scientific">Pisolithus tinctorius Marx 270</name>
    <dbReference type="NCBI Taxonomy" id="870435"/>
    <lineage>
        <taxon>Eukaryota</taxon>
        <taxon>Fungi</taxon>
        <taxon>Dikarya</taxon>
        <taxon>Basidiomycota</taxon>
        <taxon>Agaricomycotina</taxon>
        <taxon>Agaricomycetes</taxon>
        <taxon>Agaricomycetidae</taxon>
        <taxon>Boletales</taxon>
        <taxon>Sclerodermatineae</taxon>
        <taxon>Pisolithaceae</taxon>
        <taxon>Pisolithus</taxon>
    </lineage>
</organism>
<dbReference type="HOGENOM" id="CLU_2513561_0_0_1"/>
<protein>
    <submittedName>
        <fullName evidence="1">Uncharacterized protein</fullName>
    </submittedName>
</protein>
<dbReference type="AlphaFoldDB" id="A0A0C3P2L8"/>
<evidence type="ECO:0000313" key="2">
    <source>
        <dbReference type="Proteomes" id="UP000054217"/>
    </source>
</evidence>
<keyword evidence="2" id="KW-1185">Reference proteome</keyword>
<proteinExistence type="predicted"/>
<reference evidence="1 2" key="1">
    <citation type="submission" date="2014-04" db="EMBL/GenBank/DDBJ databases">
        <authorList>
            <consortium name="DOE Joint Genome Institute"/>
            <person name="Kuo A."/>
            <person name="Kohler A."/>
            <person name="Costa M.D."/>
            <person name="Nagy L.G."/>
            <person name="Floudas D."/>
            <person name="Copeland A."/>
            <person name="Barry K.W."/>
            <person name="Cichocki N."/>
            <person name="Veneault-Fourrey C."/>
            <person name="LaButti K."/>
            <person name="Lindquist E.A."/>
            <person name="Lipzen A."/>
            <person name="Lundell T."/>
            <person name="Morin E."/>
            <person name="Murat C."/>
            <person name="Sun H."/>
            <person name="Tunlid A."/>
            <person name="Henrissat B."/>
            <person name="Grigoriev I.V."/>
            <person name="Hibbett D.S."/>
            <person name="Martin F."/>
            <person name="Nordberg H.P."/>
            <person name="Cantor M.N."/>
            <person name="Hua S.X."/>
        </authorList>
    </citation>
    <scope>NUCLEOTIDE SEQUENCE [LARGE SCALE GENOMIC DNA]</scope>
    <source>
        <strain evidence="1 2">Marx 270</strain>
    </source>
</reference>
<dbReference type="Proteomes" id="UP000054217">
    <property type="component" value="Unassembled WGS sequence"/>
</dbReference>
<reference evidence="2" key="2">
    <citation type="submission" date="2015-01" db="EMBL/GenBank/DDBJ databases">
        <title>Evolutionary Origins and Diversification of the Mycorrhizal Mutualists.</title>
        <authorList>
            <consortium name="DOE Joint Genome Institute"/>
            <consortium name="Mycorrhizal Genomics Consortium"/>
            <person name="Kohler A."/>
            <person name="Kuo A."/>
            <person name="Nagy L.G."/>
            <person name="Floudas D."/>
            <person name="Copeland A."/>
            <person name="Barry K.W."/>
            <person name="Cichocki N."/>
            <person name="Veneault-Fourrey C."/>
            <person name="LaButti K."/>
            <person name="Lindquist E.A."/>
            <person name="Lipzen A."/>
            <person name="Lundell T."/>
            <person name="Morin E."/>
            <person name="Murat C."/>
            <person name="Riley R."/>
            <person name="Ohm R."/>
            <person name="Sun H."/>
            <person name="Tunlid A."/>
            <person name="Henrissat B."/>
            <person name="Grigoriev I.V."/>
            <person name="Hibbett D.S."/>
            <person name="Martin F."/>
        </authorList>
    </citation>
    <scope>NUCLEOTIDE SEQUENCE [LARGE SCALE GENOMIC DNA]</scope>
    <source>
        <strain evidence="2">Marx 270</strain>
    </source>
</reference>
<name>A0A0C3P2L8_PISTI</name>